<accession>A0ABW5AE08</accession>
<feature type="domain" description="DUF155" evidence="1">
    <location>
        <begin position="63"/>
        <end position="231"/>
    </location>
</feature>
<evidence type="ECO:0000313" key="3">
    <source>
        <dbReference type="Proteomes" id="UP001597314"/>
    </source>
</evidence>
<keyword evidence="3" id="KW-1185">Reference proteome</keyword>
<reference evidence="3" key="1">
    <citation type="journal article" date="2019" name="Int. J. Syst. Evol. Microbiol.">
        <title>The Global Catalogue of Microorganisms (GCM) 10K type strain sequencing project: providing services to taxonomists for standard genome sequencing and annotation.</title>
        <authorList>
            <consortium name="The Broad Institute Genomics Platform"/>
            <consortium name="The Broad Institute Genome Sequencing Center for Infectious Disease"/>
            <person name="Wu L."/>
            <person name="Ma J."/>
        </authorList>
    </citation>
    <scope>NUCLEOTIDE SEQUENCE [LARGE SCALE GENOMIC DNA]</scope>
    <source>
        <strain evidence="3">CGMCC 1.6774</strain>
    </source>
</reference>
<dbReference type="RefSeq" id="WP_378476354.1">
    <property type="nucleotide sequence ID" value="NZ_JBHUIW010000002.1"/>
</dbReference>
<gene>
    <name evidence="2" type="ORF">ACFSOX_03285</name>
</gene>
<sequence length="282" mass="30903">MADRSPLPVASPAAPMAVPATRARLTARTLLLGDRIDTAGLERSDLVSTTPLAFRTGASGYAVLFRYGVAVLIGLSPVEEDELVRALGPRLAGQYETIEDESTVVEIAPDQDDQVVPGGPVAIRALTPPRILVIADVLAKNAALARDEREVGTVLEVMEPFAAALARTGRTPSGRRQMLRTIGQALQVQHRLAGRVEIEDKPDILWDQPEFERLWLRLADEYELKERATSLARKLEVIDDTARAITDIIDTQRSVRLEATIVLLIVVEVLVTFYELFVRGGH</sequence>
<evidence type="ECO:0000259" key="1">
    <source>
        <dbReference type="Pfam" id="PF02582"/>
    </source>
</evidence>
<dbReference type="InterPro" id="IPR003734">
    <property type="entry name" value="DUF155"/>
</dbReference>
<dbReference type="EMBL" id="JBHUIW010000002">
    <property type="protein sequence ID" value="MFD2181164.1"/>
    <property type="molecule type" value="Genomic_DNA"/>
</dbReference>
<organism evidence="2 3">
    <name type="scientific">Rhodoplanes azumiensis</name>
    <dbReference type="NCBI Taxonomy" id="1897628"/>
    <lineage>
        <taxon>Bacteria</taxon>
        <taxon>Pseudomonadati</taxon>
        <taxon>Pseudomonadota</taxon>
        <taxon>Alphaproteobacteria</taxon>
        <taxon>Hyphomicrobiales</taxon>
        <taxon>Nitrobacteraceae</taxon>
        <taxon>Rhodoplanes</taxon>
    </lineage>
</organism>
<dbReference type="PANTHER" id="PTHR16255">
    <property type="entry name" value="REQUIRED FOR MEIOTIC NUCLEAR DIVISION PROTEIN 1 HOMOLOG"/>
    <property type="match status" value="1"/>
</dbReference>
<dbReference type="Proteomes" id="UP001597314">
    <property type="component" value="Unassembled WGS sequence"/>
</dbReference>
<dbReference type="PANTHER" id="PTHR16255:SF1">
    <property type="entry name" value="REQUIRED FOR MEIOTIC NUCLEAR DIVISION PROTEIN 1 HOMOLOG"/>
    <property type="match status" value="1"/>
</dbReference>
<evidence type="ECO:0000313" key="2">
    <source>
        <dbReference type="EMBL" id="MFD2181164.1"/>
    </source>
</evidence>
<proteinExistence type="predicted"/>
<dbReference type="Pfam" id="PF02582">
    <property type="entry name" value="DUF155"/>
    <property type="match status" value="1"/>
</dbReference>
<protein>
    <submittedName>
        <fullName evidence="2">RMD1 family protein</fullName>
    </submittedName>
</protein>
<comment type="caution">
    <text evidence="2">The sequence shown here is derived from an EMBL/GenBank/DDBJ whole genome shotgun (WGS) entry which is preliminary data.</text>
</comment>
<dbReference type="InterPro" id="IPR051624">
    <property type="entry name" value="RMD1/Sad1-interacting"/>
</dbReference>
<name>A0ABW5AE08_9BRAD</name>